<name>A0A2J6SX90_9HELO</name>
<reference evidence="1 2" key="1">
    <citation type="submission" date="2016-04" db="EMBL/GenBank/DDBJ databases">
        <title>A degradative enzymes factory behind the ericoid mycorrhizal symbiosis.</title>
        <authorList>
            <consortium name="DOE Joint Genome Institute"/>
            <person name="Martino E."/>
            <person name="Morin E."/>
            <person name="Grelet G."/>
            <person name="Kuo A."/>
            <person name="Kohler A."/>
            <person name="Daghino S."/>
            <person name="Barry K."/>
            <person name="Choi C."/>
            <person name="Cichocki N."/>
            <person name="Clum A."/>
            <person name="Copeland A."/>
            <person name="Hainaut M."/>
            <person name="Haridas S."/>
            <person name="Labutti K."/>
            <person name="Lindquist E."/>
            <person name="Lipzen A."/>
            <person name="Khouja H.-R."/>
            <person name="Murat C."/>
            <person name="Ohm R."/>
            <person name="Olson A."/>
            <person name="Spatafora J."/>
            <person name="Veneault-Fourrey C."/>
            <person name="Henrissat B."/>
            <person name="Grigoriev I."/>
            <person name="Martin F."/>
            <person name="Perotto S."/>
        </authorList>
    </citation>
    <scope>NUCLEOTIDE SEQUENCE [LARGE SCALE GENOMIC DNA]</scope>
    <source>
        <strain evidence="1 2">E</strain>
    </source>
</reference>
<keyword evidence="2" id="KW-1185">Reference proteome</keyword>
<dbReference type="AlphaFoldDB" id="A0A2J6SX90"/>
<organism evidence="1 2">
    <name type="scientific">Hyaloscypha bicolor E</name>
    <dbReference type="NCBI Taxonomy" id="1095630"/>
    <lineage>
        <taxon>Eukaryota</taxon>
        <taxon>Fungi</taxon>
        <taxon>Dikarya</taxon>
        <taxon>Ascomycota</taxon>
        <taxon>Pezizomycotina</taxon>
        <taxon>Leotiomycetes</taxon>
        <taxon>Helotiales</taxon>
        <taxon>Hyaloscyphaceae</taxon>
        <taxon>Hyaloscypha</taxon>
        <taxon>Hyaloscypha bicolor</taxon>
    </lineage>
</organism>
<dbReference type="EMBL" id="KZ613856">
    <property type="protein sequence ID" value="PMD55361.1"/>
    <property type="molecule type" value="Genomic_DNA"/>
</dbReference>
<evidence type="ECO:0000313" key="1">
    <source>
        <dbReference type="EMBL" id="PMD55361.1"/>
    </source>
</evidence>
<sequence>MPPKDDMLVKPVIPKSCRVRYRRCIWGECMWSGAMDQWWSGCIWNGCTWNGCIWVWMQIDVARILAAPSQSLHCGATSVCISRGFGHYDFPCDYSCIC</sequence>
<dbReference type="RefSeq" id="XP_024732265.1">
    <property type="nucleotide sequence ID" value="XM_024870273.1"/>
</dbReference>
<dbReference type="Proteomes" id="UP000235371">
    <property type="component" value="Unassembled WGS sequence"/>
</dbReference>
<evidence type="ECO:0000313" key="2">
    <source>
        <dbReference type="Proteomes" id="UP000235371"/>
    </source>
</evidence>
<gene>
    <name evidence="1" type="ORF">K444DRAFT_103978</name>
</gene>
<dbReference type="InParanoid" id="A0A2J6SX90"/>
<accession>A0A2J6SX90</accession>
<protein>
    <submittedName>
        <fullName evidence="1">Uncharacterized protein</fullName>
    </submittedName>
</protein>
<proteinExistence type="predicted"/>
<dbReference type="GeneID" id="36578355"/>